<dbReference type="InterPro" id="IPR002166">
    <property type="entry name" value="RNA_pol_HCV"/>
</dbReference>
<dbReference type="GO" id="GO:0039694">
    <property type="term" value="P:viral RNA genome replication"/>
    <property type="evidence" value="ECO:0007669"/>
    <property type="project" value="InterPro"/>
</dbReference>
<dbReference type="InterPro" id="IPR007094">
    <property type="entry name" value="RNA-dir_pol_PSvirus"/>
</dbReference>
<protein>
    <recommendedName>
        <fullName evidence="4">RNA-directed RNA polymerase</fullName>
        <ecNumber evidence="4">2.7.7.48</ecNumber>
    </recommendedName>
</protein>
<dbReference type="Gene3D" id="3.30.70.270">
    <property type="match status" value="1"/>
</dbReference>
<evidence type="ECO:0000256" key="1">
    <source>
        <dbReference type="ARBA" id="ARBA00022679"/>
    </source>
</evidence>
<dbReference type="InterPro" id="IPR043128">
    <property type="entry name" value="Rev_trsase/Diguanyl_cyclase"/>
</dbReference>
<reference evidence="6" key="1">
    <citation type="submission" date="2021-02" db="EMBL/GenBank/DDBJ databases">
        <title>The hidden world within plants: metatranscriptomics unveil the complexity of wood microbiomes in grapevine.</title>
        <authorList>
            <person name="Nerva L."/>
            <person name="Garcia J.F."/>
            <person name="Favaretto F."/>
            <person name="Giudice G."/>
            <person name="Moffa L."/>
            <person name="Dario C."/>
            <person name="Riccardo V."/>
            <person name="Gambino G."/>
            <person name="Chitarra W."/>
        </authorList>
    </citation>
    <scope>NUCLEOTIDE SEQUENCE</scope>
</reference>
<dbReference type="GO" id="GO:0003723">
    <property type="term" value="F:RNA binding"/>
    <property type="evidence" value="ECO:0007669"/>
    <property type="project" value="InterPro"/>
</dbReference>
<keyword evidence="4" id="KW-0547">Nucleotide-binding</keyword>
<keyword evidence="2 4" id="KW-0548">Nucleotidyltransferase</keyword>
<dbReference type="CDD" id="cd23206">
    <property type="entry name" value="Tombusviridae_RdRp"/>
    <property type="match status" value="1"/>
</dbReference>
<evidence type="ECO:0000313" key="6">
    <source>
        <dbReference type="EMBL" id="QXN75429.1"/>
    </source>
</evidence>
<organism evidence="6">
    <name type="scientific">Grapevine-associated RNA virus 9</name>
    <dbReference type="NCBI Taxonomy" id="2814395"/>
    <lineage>
        <taxon>Viruses</taxon>
        <taxon>Riboviria</taxon>
    </lineage>
</organism>
<keyword evidence="3 4" id="KW-0693">Viral RNA replication</keyword>
<dbReference type="GO" id="GO:0003968">
    <property type="term" value="F:RNA-directed RNA polymerase activity"/>
    <property type="evidence" value="ECO:0007669"/>
    <property type="project" value="UniProtKB-KW"/>
</dbReference>
<dbReference type="SUPFAM" id="SSF56672">
    <property type="entry name" value="DNA/RNA polymerases"/>
    <property type="match status" value="1"/>
</dbReference>
<sequence length="518" mass="58508">MEFEAHVPELRGARVRTDTDKGKTRKGVWKIPCIGAGHWMSVYSTSVRVARAALMRRVLYRYEKDTDTYGERLVPSTDLVTERLGTFFSQLKSRLSANVVRAGLDEYPNFYSGGKKKVYLKAVESLVRWPYDRVRDAMVKGFVKVEPTQPGKDPRLIQTRGPRYHALLGSFVRPAEKQIYMAVDRIFGSRTIVKGLNAGQVGELIREKWEDFTDPVAVGLDASRFDRSVTVPLLRLVHSVLLYIYGNDSELASYLEEQLSNRGVVPCMDGIIKYDVEGGIMSGDVDTSLKGCVIMTALVWSWAAHAGVRIQLVDNGDDCVAFMERSDLQRFTQGMAEWFADFHMDIVAEDPVYELEKVVFCQTQPVLGSHGTYVMCRDPRTATVKDSMTIVNVDETRVFRRWATSVSACGLALAGDMPVFCEIYKAFGRIGNGENDNSCVSGGLKWLSHGMSFRSGVTERTRYSFWRAFDIPPFVQRELESYYQQVQLGIHKSDPKEISFPEKFHVRQTIADLFSYGA</sequence>
<dbReference type="InterPro" id="IPR043502">
    <property type="entry name" value="DNA/RNA_pol_sf"/>
</dbReference>
<name>A0A8F5RC91_9VIRU</name>
<comment type="catalytic activity">
    <reaction evidence="4">
        <text>RNA(n) + a ribonucleoside 5'-triphosphate = RNA(n+1) + diphosphate</text>
        <dbReference type="Rhea" id="RHEA:21248"/>
        <dbReference type="Rhea" id="RHEA-COMP:14527"/>
        <dbReference type="Rhea" id="RHEA-COMP:17342"/>
        <dbReference type="ChEBI" id="CHEBI:33019"/>
        <dbReference type="ChEBI" id="CHEBI:61557"/>
        <dbReference type="ChEBI" id="CHEBI:140395"/>
        <dbReference type="EC" id="2.7.7.48"/>
    </reaction>
</comment>
<accession>A0A8F5RC91</accession>
<keyword evidence="4 6" id="KW-0696">RNA-directed RNA polymerase</keyword>
<evidence type="ECO:0000256" key="2">
    <source>
        <dbReference type="ARBA" id="ARBA00022695"/>
    </source>
</evidence>
<evidence type="ECO:0000256" key="4">
    <source>
        <dbReference type="RuleBase" id="RU363062"/>
    </source>
</evidence>
<evidence type="ECO:0000256" key="3">
    <source>
        <dbReference type="ARBA" id="ARBA00022953"/>
    </source>
</evidence>
<dbReference type="EC" id="2.7.7.48" evidence="4"/>
<keyword evidence="1 4" id="KW-0808">Transferase</keyword>
<dbReference type="PROSITE" id="PS50507">
    <property type="entry name" value="RDRP_SSRNA_POS"/>
    <property type="match status" value="1"/>
</dbReference>
<evidence type="ECO:0000259" key="5">
    <source>
        <dbReference type="PROSITE" id="PS50507"/>
    </source>
</evidence>
<dbReference type="EMBL" id="MW648521">
    <property type="protein sequence ID" value="QXN75429.1"/>
    <property type="molecule type" value="Genomic_RNA"/>
</dbReference>
<proteinExistence type="predicted"/>
<dbReference type="GO" id="GO:0000166">
    <property type="term" value="F:nucleotide binding"/>
    <property type="evidence" value="ECO:0007669"/>
    <property type="project" value="UniProtKB-KW"/>
</dbReference>
<dbReference type="Pfam" id="PF00998">
    <property type="entry name" value="RdRP_3"/>
    <property type="match status" value="1"/>
</dbReference>
<feature type="domain" description="RdRp catalytic" evidence="5">
    <location>
        <begin position="215"/>
        <end position="331"/>
    </location>
</feature>